<dbReference type="OrthoDB" id="3191472at2"/>
<dbReference type="Pfam" id="PF08876">
    <property type="entry name" value="DUF1836"/>
    <property type="match status" value="1"/>
</dbReference>
<proteinExistence type="predicted"/>
<evidence type="ECO:0008006" key="3">
    <source>
        <dbReference type="Google" id="ProtNLM"/>
    </source>
</evidence>
<dbReference type="AlphaFoldDB" id="A0A1M5PMF3"/>
<accession>A0A1M5PMF3</accession>
<sequence length="167" mass="19366">MEDKIKDLIQSWNLLRYEEMPSFELYSDQLISIAEEQMKPFSIIDSYQSVTSSMVNNYVKAKIMPKPVKKKYNKDQLTVLLVISMLKTVFSIGEISEGIELALENKSYAEAYDNFCDLMELSLKGLFLEDFSEKNSFKDPIAIACKCVASKLYVQYTLMNIRKYEDE</sequence>
<dbReference type="PANTHER" id="PTHR40056">
    <property type="entry name" value="HYPOTHETICAL CYTOSOLIC PROTEIN"/>
    <property type="match status" value="1"/>
</dbReference>
<dbReference type="PANTHER" id="PTHR40056:SF1">
    <property type="entry name" value="DUF1836 DOMAIN-CONTAINING PROTEIN"/>
    <property type="match status" value="1"/>
</dbReference>
<evidence type="ECO:0000313" key="1">
    <source>
        <dbReference type="EMBL" id="SHH02934.1"/>
    </source>
</evidence>
<dbReference type="InterPro" id="IPR014975">
    <property type="entry name" value="DUF1836"/>
</dbReference>
<dbReference type="EMBL" id="FQXI01000001">
    <property type="protein sequence ID" value="SHH02934.1"/>
    <property type="molecule type" value="Genomic_DNA"/>
</dbReference>
<evidence type="ECO:0000313" key="2">
    <source>
        <dbReference type="Proteomes" id="UP000184032"/>
    </source>
</evidence>
<reference evidence="2" key="1">
    <citation type="submission" date="2016-11" db="EMBL/GenBank/DDBJ databases">
        <authorList>
            <person name="Varghese N."/>
            <person name="Submissions S."/>
        </authorList>
    </citation>
    <scope>NUCLEOTIDE SEQUENCE [LARGE SCALE GENOMIC DNA]</scope>
    <source>
        <strain evidence="2">DSM 21120</strain>
    </source>
</reference>
<dbReference type="RefSeq" id="WP_073183208.1">
    <property type="nucleotide sequence ID" value="NZ_FQXI01000001.1"/>
</dbReference>
<name>A0A1M5PMF3_9FIRM</name>
<organism evidence="1 2">
    <name type="scientific">Anaerosphaera aminiphila DSM 21120</name>
    <dbReference type="NCBI Taxonomy" id="1120995"/>
    <lineage>
        <taxon>Bacteria</taxon>
        <taxon>Bacillati</taxon>
        <taxon>Bacillota</taxon>
        <taxon>Tissierellia</taxon>
        <taxon>Tissierellales</taxon>
        <taxon>Peptoniphilaceae</taxon>
        <taxon>Anaerosphaera</taxon>
    </lineage>
</organism>
<keyword evidence="2" id="KW-1185">Reference proteome</keyword>
<dbReference type="STRING" id="1120995.SAMN02745245_00390"/>
<gene>
    <name evidence="1" type="ORF">SAMN02745245_00390</name>
</gene>
<dbReference type="Proteomes" id="UP000184032">
    <property type="component" value="Unassembled WGS sequence"/>
</dbReference>
<protein>
    <recommendedName>
        <fullName evidence="3">DUF1836 domain-containing protein</fullName>
    </recommendedName>
</protein>